<proteinExistence type="predicted"/>
<evidence type="ECO:0000313" key="2">
    <source>
        <dbReference type="EMBL" id="KAF2682807.1"/>
    </source>
</evidence>
<organism evidence="2 3">
    <name type="scientific">Lentithecium fluviatile CBS 122367</name>
    <dbReference type="NCBI Taxonomy" id="1168545"/>
    <lineage>
        <taxon>Eukaryota</taxon>
        <taxon>Fungi</taxon>
        <taxon>Dikarya</taxon>
        <taxon>Ascomycota</taxon>
        <taxon>Pezizomycotina</taxon>
        <taxon>Dothideomycetes</taxon>
        <taxon>Pleosporomycetidae</taxon>
        <taxon>Pleosporales</taxon>
        <taxon>Massarineae</taxon>
        <taxon>Lentitheciaceae</taxon>
        <taxon>Lentithecium</taxon>
    </lineage>
</organism>
<sequence length="241" mass="27225">MTPHKNSTPPDPKSPSVFGPAPSKVSNSKQLVSSKVRDRTLSHPVEETYKMTILKNGLVGMEHTPDHLVETVKCNAEQSPLLHLPAEPRKMTWELAMGRQRVQMRIYDDEFAESFGQEYTSIFGCSRNIFEFNNGNPLDNYGLMHAWAETLAPAHLNAITDVGVDEAWFGKNYVFYCLLGSPWRFTSILPAPKHLHLPSSLLTAREDYLGKGKEQEARFIQNLFEKRGNANVKVVFHEDPA</sequence>
<feature type="compositionally biased region" description="Polar residues" evidence="1">
    <location>
        <begin position="24"/>
        <end position="33"/>
    </location>
</feature>
<keyword evidence="3" id="KW-1185">Reference proteome</keyword>
<dbReference type="Proteomes" id="UP000799291">
    <property type="component" value="Unassembled WGS sequence"/>
</dbReference>
<accession>A0A6G1IX29</accession>
<gene>
    <name evidence="2" type="ORF">K458DRAFT_390720</name>
</gene>
<dbReference type="OrthoDB" id="3687946at2759"/>
<feature type="region of interest" description="Disordered" evidence="1">
    <location>
        <begin position="1"/>
        <end position="39"/>
    </location>
</feature>
<dbReference type="EMBL" id="MU005586">
    <property type="protein sequence ID" value="KAF2682807.1"/>
    <property type="molecule type" value="Genomic_DNA"/>
</dbReference>
<protein>
    <submittedName>
        <fullName evidence="2">Uncharacterized protein</fullName>
    </submittedName>
</protein>
<dbReference type="AlphaFoldDB" id="A0A6G1IX29"/>
<name>A0A6G1IX29_9PLEO</name>
<evidence type="ECO:0000313" key="3">
    <source>
        <dbReference type="Proteomes" id="UP000799291"/>
    </source>
</evidence>
<reference evidence="2" key="1">
    <citation type="journal article" date="2020" name="Stud. Mycol.">
        <title>101 Dothideomycetes genomes: a test case for predicting lifestyles and emergence of pathogens.</title>
        <authorList>
            <person name="Haridas S."/>
            <person name="Albert R."/>
            <person name="Binder M."/>
            <person name="Bloem J."/>
            <person name="Labutti K."/>
            <person name="Salamov A."/>
            <person name="Andreopoulos B."/>
            <person name="Baker S."/>
            <person name="Barry K."/>
            <person name="Bills G."/>
            <person name="Bluhm B."/>
            <person name="Cannon C."/>
            <person name="Castanera R."/>
            <person name="Culley D."/>
            <person name="Daum C."/>
            <person name="Ezra D."/>
            <person name="Gonzalez J."/>
            <person name="Henrissat B."/>
            <person name="Kuo A."/>
            <person name="Liang C."/>
            <person name="Lipzen A."/>
            <person name="Lutzoni F."/>
            <person name="Magnuson J."/>
            <person name="Mondo S."/>
            <person name="Nolan M."/>
            <person name="Ohm R."/>
            <person name="Pangilinan J."/>
            <person name="Park H.-J."/>
            <person name="Ramirez L."/>
            <person name="Alfaro M."/>
            <person name="Sun H."/>
            <person name="Tritt A."/>
            <person name="Yoshinaga Y."/>
            <person name="Zwiers L.-H."/>
            <person name="Turgeon B."/>
            <person name="Goodwin S."/>
            <person name="Spatafora J."/>
            <person name="Crous P."/>
            <person name="Grigoriev I."/>
        </authorList>
    </citation>
    <scope>NUCLEOTIDE SEQUENCE</scope>
    <source>
        <strain evidence="2">CBS 122367</strain>
    </source>
</reference>
<evidence type="ECO:0000256" key="1">
    <source>
        <dbReference type="SAM" id="MobiDB-lite"/>
    </source>
</evidence>